<dbReference type="AlphaFoldDB" id="A0A7S2XQS3"/>
<name>A0A7S2XQS3_9STRA</name>
<reference evidence="1" key="1">
    <citation type="submission" date="2021-01" db="EMBL/GenBank/DDBJ databases">
        <authorList>
            <person name="Corre E."/>
            <person name="Pelletier E."/>
            <person name="Niang G."/>
            <person name="Scheremetjew M."/>
            <person name="Finn R."/>
            <person name="Kale V."/>
            <person name="Holt S."/>
            <person name="Cochrane G."/>
            <person name="Meng A."/>
            <person name="Brown T."/>
            <person name="Cohen L."/>
        </authorList>
    </citation>
    <scope>NUCLEOTIDE SEQUENCE</scope>
    <source>
        <strain evidence="1">CCMP2084</strain>
    </source>
</reference>
<gene>
    <name evidence="1" type="ORF">ASEP1449_LOCUS15181</name>
</gene>
<organism evidence="1">
    <name type="scientific">Attheya septentrionalis</name>
    <dbReference type="NCBI Taxonomy" id="420275"/>
    <lineage>
        <taxon>Eukaryota</taxon>
        <taxon>Sar</taxon>
        <taxon>Stramenopiles</taxon>
        <taxon>Ochrophyta</taxon>
        <taxon>Bacillariophyta</taxon>
        <taxon>Coscinodiscophyceae</taxon>
        <taxon>Chaetocerotophycidae</taxon>
        <taxon>Chaetocerotales</taxon>
        <taxon>Attheyaceae</taxon>
        <taxon>Attheya</taxon>
    </lineage>
</organism>
<accession>A0A7S2XQS3</accession>
<dbReference type="EMBL" id="HBHQ01022443">
    <property type="protein sequence ID" value="CAD9823347.1"/>
    <property type="molecule type" value="Transcribed_RNA"/>
</dbReference>
<proteinExistence type="predicted"/>
<sequence>MSNIIMNIPSEIISIVCNFLSPVDGSRLASCNKWLQDCIPVPLRIRILSRHAEIAQSFFVSEPATGRMLRHGESLQYRQPYFFWLYDNEHSQCVRLKRDFSIAGGHELALLVDQCTNGDRRRFQMLQVVYQANLDEQEEELIDETRREFIPWNQVVGLSIGGEIETDSRYANSKIRKLLSAVPGGLATSWQVTTATFGTAEEMIILPRSEEYDSIHRKASTALEIHPQSVFHCSFGKEKYYSARSLETGTLEFEREHTTIIKFEVWTENGYLIVLADNMDCSLAVPLMFDGTEKIAFEPLMELCYNMEPCYYFHEIRYYLAVSADKQSNSTISYSEGVRHCANNTFDPVKKCITIRCKSGDVPDMDIPNIPRDEDRIFSCVMIL</sequence>
<evidence type="ECO:0000313" key="1">
    <source>
        <dbReference type="EMBL" id="CAD9823347.1"/>
    </source>
</evidence>
<protein>
    <submittedName>
        <fullName evidence="1">Uncharacterized protein</fullName>
    </submittedName>
</protein>